<gene>
    <name evidence="1" type="ORF">FAZ21_11315</name>
</gene>
<dbReference type="EMBL" id="SUMF01000011">
    <property type="protein sequence ID" value="TJZ73199.1"/>
    <property type="molecule type" value="Genomic_DNA"/>
</dbReference>
<keyword evidence="2" id="KW-1185">Reference proteome</keyword>
<proteinExistence type="predicted"/>
<dbReference type="AlphaFoldDB" id="A0A4U0PXD0"/>
<accession>A0A4U0PXD0</accession>
<evidence type="ECO:0000313" key="2">
    <source>
        <dbReference type="Proteomes" id="UP000310016"/>
    </source>
</evidence>
<name>A0A4U0PXD0_9NEIS</name>
<sequence length="289" mass="31049">MPPPASDDGGDADFSIEKCLSKSGNPNFVRKGKTLTVLAGKGKKIQYQNNPTDGEEMKIFAYEGYDPASGFHFVRESNYEWGSEHLIDHESGAQVQVGSYLPNSVSPDRQWILSASGDPSDCGGMDILILSKLPLRGRPGKQQDIPLPAKLSECRTGHAAPNAVTWVDATTAKVDWQCTEEGNDTSRPDQTTLTLQGKRWSADRLPCTGGKAAPTSAAPAAARPAAGAATTLRVGMTLPEVEALFGRTADGLKVSPLSLFGKKPITRVWKGNGRQIEVQFESDQVVGWH</sequence>
<organism evidence="1 2">
    <name type="scientific">Chitiniphilus eburneus</name>
    <dbReference type="NCBI Taxonomy" id="2571148"/>
    <lineage>
        <taxon>Bacteria</taxon>
        <taxon>Pseudomonadati</taxon>
        <taxon>Pseudomonadota</taxon>
        <taxon>Betaproteobacteria</taxon>
        <taxon>Neisseriales</taxon>
        <taxon>Chitinibacteraceae</taxon>
        <taxon>Chitiniphilus</taxon>
    </lineage>
</organism>
<dbReference type="RefSeq" id="WP_136773557.1">
    <property type="nucleotide sequence ID" value="NZ_CP156074.1"/>
</dbReference>
<protein>
    <submittedName>
        <fullName evidence="1">Uncharacterized protein</fullName>
    </submittedName>
</protein>
<dbReference type="OrthoDB" id="8589607at2"/>
<evidence type="ECO:0000313" key="1">
    <source>
        <dbReference type="EMBL" id="TJZ73199.1"/>
    </source>
</evidence>
<comment type="caution">
    <text evidence="1">The sequence shown here is derived from an EMBL/GenBank/DDBJ whole genome shotgun (WGS) entry which is preliminary data.</text>
</comment>
<reference evidence="1 2" key="1">
    <citation type="submission" date="2019-04" db="EMBL/GenBank/DDBJ databases">
        <title>Chitiniphilus eburnea sp. nov., a novel chitinolytic bacterium isolated from aquaculture sludge.</title>
        <authorList>
            <person name="Sheng M."/>
        </authorList>
    </citation>
    <scope>NUCLEOTIDE SEQUENCE [LARGE SCALE GENOMIC DNA]</scope>
    <source>
        <strain evidence="1 2">HX-2-15</strain>
    </source>
</reference>
<dbReference type="Proteomes" id="UP000310016">
    <property type="component" value="Unassembled WGS sequence"/>
</dbReference>